<comment type="caution">
    <text evidence="2">The sequence shown here is derived from an EMBL/GenBank/DDBJ whole genome shotgun (WGS) entry which is preliminary data.</text>
</comment>
<feature type="signal peptide" evidence="1">
    <location>
        <begin position="1"/>
        <end position="23"/>
    </location>
</feature>
<dbReference type="InterPro" id="IPR019613">
    <property type="entry name" value="DUF4198"/>
</dbReference>
<evidence type="ECO:0000313" key="2">
    <source>
        <dbReference type="EMBL" id="SMP57314.1"/>
    </source>
</evidence>
<feature type="chain" id="PRO_5046367212" evidence="1">
    <location>
        <begin position="24"/>
        <end position="272"/>
    </location>
</feature>
<organism evidence="2 3">
    <name type="scientific">Noviherbaspirillum suwonense</name>
    <dbReference type="NCBI Taxonomy" id="1224511"/>
    <lineage>
        <taxon>Bacteria</taxon>
        <taxon>Pseudomonadati</taxon>
        <taxon>Pseudomonadota</taxon>
        <taxon>Betaproteobacteria</taxon>
        <taxon>Burkholderiales</taxon>
        <taxon>Oxalobacteraceae</taxon>
        <taxon>Noviherbaspirillum</taxon>
    </lineage>
</organism>
<gene>
    <name evidence="2" type="ORF">SAMN06295970_10569</name>
</gene>
<sequence length="272" mass="29742">MRTRLKTGLLATLFAVLAPLAHGHEFWLEAQPFTPAAGASAAISLHVGENFDGELTPLVDERTAALRHYSAGSVVDLMPRLPRRTALPRLDVPIANAGSHLIAFDSQPITFTLSVDKFQAYLHDEGLDYVIEQREAAGKAAAPGRERYRRHVKSLLKSGGVSDDTYAVRTGQRLEITALSDPYAARPGSTLRFRLTFENRPLANALVKGWHKHDSQLLLIKARTDAAGEVALSLPYAGEWMVSVVHMTPAKDAPNADWDSFWGNLTFALPAP</sequence>
<keyword evidence="3" id="KW-1185">Reference proteome</keyword>
<name>A0ABY1Q2P8_9BURK</name>
<dbReference type="RefSeq" id="WP_283441943.1">
    <property type="nucleotide sequence ID" value="NZ_FXUL01000005.1"/>
</dbReference>
<dbReference type="Pfam" id="PF10670">
    <property type="entry name" value="DUF4198"/>
    <property type="match status" value="1"/>
</dbReference>
<evidence type="ECO:0000256" key="1">
    <source>
        <dbReference type="SAM" id="SignalP"/>
    </source>
</evidence>
<reference evidence="2 3" key="1">
    <citation type="submission" date="2017-05" db="EMBL/GenBank/DDBJ databases">
        <authorList>
            <person name="Varghese N."/>
            <person name="Submissions S."/>
        </authorList>
    </citation>
    <scope>NUCLEOTIDE SEQUENCE [LARGE SCALE GENOMIC DNA]</scope>
    <source>
        <strain evidence="2 3">DSM 26001</strain>
    </source>
</reference>
<protein>
    <submittedName>
        <fullName evidence="2">Uncharacterized conserved protein, contains GH25 family domain</fullName>
    </submittedName>
</protein>
<dbReference type="Proteomes" id="UP001158049">
    <property type="component" value="Unassembled WGS sequence"/>
</dbReference>
<evidence type="ECO:0000313" key="3">
    <source>
        <dbReference type="Proteomes" id="UP001158049"/>
    </source>
</evidence>
<dbReference type="EMBL" id="FXUL01000005">
    <property type="protein sequence ID" value="SMP57314.1"/>
    <property type="molecule type" value="Genomic_DNA"/>
</dbReference>
<keyword evidence="1" id="KW-0732">Signal</keyword>
<proteinExistence type="predicted"/>
<accession>A0ABY1Q2P8</accession>